<dbReference type="RefSeq" id="WP_301589237.1">
    <property type="nucleotide sequence ID" value="NZ_JAPFQI010000003.1"/>
</dbReference>
<evidence type="ECO:0000259" key="1">
    <source>
        <dbReference type="Pfam" id="PF08239"/>
    </source>
</evidence>
<reference evidence="2 3" key="1">
    <citation type="submission" date="2022-10" db="EMBL/GenBank/DDBJ databases">
        <title>Roseococcus glaciei nov., sp. nov., isolated from glacier.</title>
        <authorList>
            <person name="Liu Q."/>
            <person name="Xin Y.-H."/>
        </authorList>
    </citation>
    <scope>NUCLEOTIDE SEQUENCE [LARGE SCALE GENOMIC DNA]</scope>
    <source>
        <strain evidence="2 3">MDT2-1-1</strain>
    </source>
</reference>
<dbReference type="InterPro" id="IPR003646">
    <property type="entry name" value="SH3-like_bac-type"/>
</dbReference>
<organism evidence="2 3">
    <name type="scientific">Sabulicella glaciei</name>
    <dbReference type="NCBI Taxonomy" id="2984948"/>
    <lineage>
        <taxon>Bacteria</taxon>
        <taxon>Pseudomonadati</taxon>
        <taxon>Pseudomonadota</taxon>
        <taxon>Alphaproteobacteria</taxon>
        <taxon>Acetobacterales</taxon>
        <taxon>Acetobacteraceae</taxon>
        <taxon>Sabulicella</taxon>
    </lineage>
</organism>
<comment type="caution">
    <text evidence="2">The sequence shown here is derived from an EMBL/GenBank/DDBJ whole genome shotgun (WGS) entry which is preliminary data.</text>
</comment>
<dbReference type="Gene3D" id="2.30.30.40">
    <property type="entry name" value="SH3 Domains"/>
    <property type="match status" value="1"/>
</dbReference>
<evidence type="ECO:0000313" key="2">
    <source>
        <dbReference type="EMBL" id="MCW8085351.1"/>
    </source>
</evidence>
<name>A0ABT3NT65_9PROT</name>
<proteinExistence type="predicted"/>
<dbReference type="Proteomes" id="UP001526430">
    <property type="component" value="Unassembled WGS sequence"/>
</dbReference>
<keyword evidence="3" id="KW-1185">Reference proteome</keyword>
<accession>A0ABT3NT65</accession>
<evidence type="ECO:0000313" key="3">
    <source>
        <dbReference type="Proteomes" id="UP001526430"/>
    </source>
</evidence>
<gene>
    <name evidence="2" type="ORF">OF850_06920</name>
</gene>
<dbReference type="Pfam" id="PF08239">
    <property type="entry name" value="SH3_3"/>
    <property type="match status" value="1"/>
</dbReference>
<protein>
    <submittedName>
        <fullName evidence="2">SH3 domain-containing protein</fullName>
    </submittedName>
</protein>
<feature type="domain" description="SH3b" evidence="1">
    <location>
        <begin position="188"/>
        <end position="237"/>
    </location>
</feature>
<dbReference type="EMBL" id="JAPFQI010000003">
    <property type="protein sequence ID" value="MCW8085351.1"/>
    <property type="molecule type" value="Genomic_DNA"/>
</dbReference>
<sequence length="242" mass="25185">MRIAPALLLILAALPSCREEERSPTSAEAPQARVVAATQAVEAPLRARLRAEAEPQQRGVQVFAQAAPATYAVCGRASASQASADPLIPYVGVVTFEGAEARLASLAVGTSGAEATRVFLEMVDRCFEGGGPAPGPTRMTMRAIPPVPNGVMPAERPTGNATLVSTASAATDPAPRQRLTVVTSSRTGANLRHTPRGEVLRTVPRSSTLEVLGEAPGGWYQVGENGEAFGWVHASVLESGPR</sequence>